<evidence type="ECO:0000256" key="2">
    <source>
        <dbReference type="ARBA" id="ARBA00023125"/>
    </source>
</evidence>
<dbReference type="InterPro" id="IPR020449">
    <property type="entry name" value="Tscrpt_reg_AraC-type_HTH"/>
</dbReference>
<dbReference type="RefSeq" id="WP_183603473.1">
    <property type="nucleotide sequence ID" value="NZ_JACHXK010000018.1"/>
</dbReference>
<dbReference type="Pfam" id="PF02311">
    <property type="entry name" value="AraC_binding"/>
    <property type="match status" value="1"/>
</dbReference>
<evidence type="ECO:0000259" key="4">
    <source>
        <dbReference type="PROSITE" id="PS01124"/>
    </source>
</evidence>
<dbReference type="PROSITE" id="PS01124">
    <property type="entry name" value="HTH_ARAC_FAMILY_2"/>
    <property type="match status" value="1"/>
</dbReference>
<dbReference type="PANTHER" id="PTHR43280">
    <property type="entry name" value="ARAC-FAMILY TRANSCRIPTIONAL REGULATOR"/>
    <property type="match status" value="1"/>
</dbReference>
<dbReference type="Proteomes" id="UP000570361">
    <property type="component" value="Unassembled WGS sequence"/>
</dbReference>
<dbReference type="InterPro" id="IPR009057">
    <property type="entry name" value="Homeodomain-like_sf"/>
</dbReference>
<proteinExistence type="predicted"/>
<dbReference type="InterPro" id="IPR018062">
    <property type="entry name" value="HTH_AraC-typ_CS"/>
</dbReference>
<comment type="caution">
    <text evidence="5">The sequence shown here is derived from an EMBL/GenBank/DDBJ whole genome shotgun (WGS) entry which is preliminary data.</text>
</comment>
<dbReference type="GO" id="GO:0043565">
    <property type="term" value="F:sequence-specific DNA binding"/>
    <property type="evidence" value="ECO:0007669"/>
    <property type="project" value="InterPro"/>
</dbReference>
<accession>A0A7W5B2T2</accession>
<dbReference type="Gene3D" id="1.10.10.60">
    <property type="entry name" value="Homeodomain-like"/>
    <property type="match status" value="2"/>
</dbReference>
<feature type="domain" description="HTH araC/xylS-type" evidence="4">
    <location>
        <begin position="161"/>
        <end position="259"/>
    </location>
</feature>
<dbReference type="PANTHER" id="PTHR43280:SF10">
    <property type="entry name" value="REGULATORY PROTEIN POCR"/>
    <property type="match status" value="1"/>
</dbReference>
<dbReference type="GO" id="GO:0003700">
    <property type="term" value="F:DNA-binding transcription factor activity"/>
    <property type="evidence" value="ECO:0007669"/>
    <property type="project" value="InterPro"/>
</dbReference>
<dbReference type="PRINTS" id="PR00032">
    <property type="entry name" value="HTHARAC"/>
</dbReference>
<keyword evidence="1" id="KW-0805">Transcription regulation</keyword>
<dbReference type="SUPFAM" id="SSF51215">
    <property type="entry name" value="Regulatory protein AraC"/>
    <property type="match status" value="1"/>
</dbReference>
<dbReference type="SUPFAM" id="SSF46689">
    <property type="entry name" value="Homeodomain-like"/>
    <property type="match status" value="2"/>
</dbReference>
<evidence type="ECO:0000256" key="3">
    <source>
        <dbReference type="ARBA" id="ARBA00023163"/>
    </source>
</evidence>
<dbReference type="InterPro" id="IPR037923">
    <property type="entry name" value="HTH-like"/>
</dbReference>
<keyword evidence="6" id="KW-1185">Reference proteome</keyword>
<evidence type="ECO:0000256" key="1">
    <source>
        <dbReference type="ARBA" id="ARBA00023015"/>
    </source>
</evidence>
<dbReference type="InterPro" id="IPR014710">
    <property type="entry name" value="RmlC-like_jellyroll"/>
</dbReference>
<evidence type="ECO:0000313" key="5">
    <source>
        <dbReference type="EMBL" id="MBB3113392.1"/>
    </source>
</evidence>
<gene>
    <name evidence="5" type="ORF">FHS18_005504</name>
</gene>
<dbReference type="EMBL" id="JACHXK010000018">
    <property type="protein sequence ID" value="MBB3113392.1"/>
    <property type="molecule type" value="Genomic_DNA"/>
</dbReference>
<evidence type="ECO:0000313" key="6">
    <source>
        <dbReference type="Proteomes" id="UP000570361"/>
    </source>
</evidence>
<dbReference type="SMART" id="SM00342">
    <property type="entry name" value="HTH_ARAC"/>
    <property type="match status" value="1"/>
</dbReference>
<dbReference type="Gene3D" id="2.60.120.10">
    <property type="entry name" value="Jelly Rolls"/>
    <property type="match status" value="1"/>
</dbReference>
<protein>
    <submittedName>
        <fullName evidence="5">AraC-like DNA-binding protein</fullName>
    </submittedName>
</protein>
<dbReference type="InterPro" id="IPR018060">
    <property type="entry name" value="HTH_AraC"/>
</dbReference>
<dbReference type="AlphaFoldDB" id="A0A7W5B2T2"/>
<reference evidence="5 6" key="1">
    <citation type="submission" date="2020-08" db="EMBL/GenBank/DDBJ databases">
        <title>Genomic Encyclopedia of Type Strains, Phase III (KMG-III): the genomes of soil and plant-associated and newly described type strains.</title>
        <authorList>
            <person name="Whitman W."/>
        </authorList>
    </citation>
    <scope>NUCLEOTIDE SEQUENCE [LARGE SCALE GENOMIC DNA]</scope>
    <source>
        <strain evidence="5 6">CECT 5862</strain>
    </source>
</reference>
<keyword evidence="2 5" id="KW-0238">DNA-binding</keyword>
<dbReference type="InterPro" id="IPR003313">
    <property type="entry name" value="AraC-bd"/>
</dbReference>
<dbReference type="PROSITE" id="PS00041">
    <property type="entry name" value="HTH_ARAC_FAMILY_1"/>
    <property type="match status" value="1"/>
</dbReference>
<dbReference type="Pfam" id="PF12833">
    <property type="entry name" value="HTH_18"/>
    <property type="match status" value="1"/>
</dbReference>
<keyword evidence="3" id="KW-0804">Transcription</keyword>
<sequence length="266" mass="30579">MSIRYQHRNQPFHSFLSTDNTYPLHLHKNVELAMVISGQIRITTNQQEYVLSEGDVAIVFPNQPHGYRTDKHSRILLALFDPVFIGDYADDLVTHVPDHPVVPQSQAPPHLTQLLHTLHDLYEARGDNRLIKAYTSVVMGNLFPLLSLKRREINKDLAMVQKLLVYLDTHFLEPISLDALSKELGISKFMVSRIFSEQLHISFRDYVNGRRAALAQAMLQSTSHQVTDIAFDCGFNSLRSFYRAFKKEYGVTPNEFRRNGQEFTHA</sequence>
<organism evidence="5 6">
    <name type="scientific">Paenibacillus phyllosphaerae</name>
    <dbReference type="NCBI Taxonomy" id="274593"/>
    <lineage>
        <taxon>Bacteria</taxon>
        <taxon>Bacillati</taxon>
        <taxon>Bacillota</taxon>
        <taxon>Bacilli</taxon>
        <taxon>Bacillales</taxon>
        <taxon>Paenibacillaceae</taxon>
        <taxon>Paenibacillus</taxon>
    </lineage>
</organism>
<name>A0A7W5B2T2_9BACL</name>